<evidence type="ECO:0000313" key="3">
    <source>
        <dbReference type="Proteomes" id="UP000436522"/>
    </source>
</evidence>
<comment type="caution">
    <text evidence="2">The sequence shown here is derived from an EMBL/GenBank/DDBJ whole genome shotgun (WGS) entry which is preliminary data.</text>
</comment>
<dbReference type="OrthoDB" id="7864696at2"/>
<protein>
    <recommendedName>
        <fullName evidence="4">PEP-CTERM protein-sorting domain-containing protein</fullName>
    </recommendedName>
</protein>
<sequence length="254" mass="25849">MTIQELASAAAILLATTSVGGAATITVSTFDAATYNGAFGITDNIGEDFEALGQSRGEGEVGASLATSVGTFTSLGGTGTGGSVIGTGTQLALRDGTVFGRQNVVPLGGSWFLDSNDTWGISWSLNTGTLFDRVSFVINDASDVGAFLRITAGNDTKELRTGGRLPNGNARTVEIDFGQAVSSAEITLGNFFTSGGDRFRLNDGFSIDGIAVASVPDGNEDPAPVPLPASVLLLGAALGGLGWAGRHRVTSRKP</sequence>
<dbReference type="AlphaFoldDB" id="A0A640VVK3"/>
<keyword evidence="3" id="KW-1185">Reference proteome</keyword>
<evidence type="ECO:0008006" key="4">
    <source>
        <dbReference type="Google" id="ProtNLM"/>
    </source>
</evidence>
<dbReference type="EMBL" id="BLIV01000010">
    <property type="protein sequence ID" value="GFE52193.1"/>
    <property type="molecule type" value="Genomic_DNA"/>
</dbReference>
<feature type="chain" id="PRO_5025013447" description="PEP-CTERM protein-sorting domain-containing protein" evidence="1">
    <location>
        <begin position="23"/>
        <end position="254"/>
    </location>
</feature>
<dbReference type="RefSeq" id="WP_159980600.1">
    <property type="nucleotide sequence ID" value="NZ_BLIV01000010.1"/>
</dbReference>
<evidence type="ECO:0000313" key="2">
    <source>
        <dbReference type="EMBL" id="GFE52193.1"/>
    </source>
</evidence>
<evidence type="ECO:0000256" key="1">
    <source>
        <dbReference type="SAM" id="SignalP"/>
    </source>
</evidence>
<proteinExistence type="predicted"/>
<gene>
    <name evidence="2" type="ORF">So717_39460</name>
</gene>
<organism evidence="2 3">
    <name type="scientific">Roseobacter cerasinus</name>
    <dbReference type="NCBI Taxonomy" id="2602289"/>
    <lineage>
        <taxon>Bacteria</taxon>
        <taxon>Pseudomonadati</taxon>
        <taxon>Pseudomonadota</taxon>
        <taxon>Alphaproteobacteria</taxon>
        <taxon>Rhodobacterales</taxon>
        <taxon>Roseobacteraceae</taxon>
        <taxon>Roseobacter</taxon>
    </lineage>
</organism>
<keyword evidence="1" id="KW-0732">Signal</keyword>
<accession>A0A640VVK3</accession>
<reference evidence="2 3" key="1">
    <citation type="submission" date="2019-12" db="EMBL/GenBank/DDBJ databases">
        <title>Roseobacter cerasinus sp. nov., isolated from seawater around aquaculture.</title>
        <authorList>
            <person name="Muramatsu S."/>
            <person name="Takabe Y."/>
            <person name="Mori K."/>
            <person name="Takaichi S."/>
            <person name="Hanada S."/>
        </authorList>
    </citation>
    <scope>NUCLEOTIDE SEQUENCE [LARGE SCALE GENOMIC DNA]</scope>
    <source>
        <strain evidence="2 3">AI77</strain>
    </source>
</reference>
<dbReference type="InterPro" id="IPR022472">
    <property type="entry name" value="VPLPA-CTERM"/>
</dbReference>
<name>A0A640VVK3_9RHOB</name>
<feature type="signal peptide" evidence="1">
    <location>
        <begin position="1"/>
        <end position="22"/>
    </location>
</feature>
<dbReference type="NCBIfam" id="TIGR03370">
    <property type="entry name" value="VPLPA-CTERM"/>
    <property type="match status" value="1"/>
</dbReference>
<dbReference type="Proteomes" id="UP000436522">
    <property type="component" value="Unassembled WGS sequence"/>
</dbReference>